<dbReference type="RefSeq" id="XP_056075463.1">
    <property type="nucleotide sequence ID" value="XM_056211990.1"/>
</dbReference>
<proteinExistence type="predicted"/>
<feature type="region of interest" description="Disordered" evidence="1">
    <location>
        <begin position="1"/>
        <end position="32"/>
    </location>
</feature>
<organism evidence="3 4">
    <name type="scientific">Didymosphaeria variabile</name>
    <dbReference type="NCBI Taxonomy" id="1932322"/>
    <lineage>
        <taxon>Eukaryota</taxon>
        <taxon>Fungi</taxon>
        <taxon>Dikarya</taxon>
        <taxon>Ascomycota</taxon>
        <taxon>Pezizomycotina</taxon>
        <taxon>Dothideomycetes</taxon>
        <taxon>Pleosporomycetidae</taxon>
        <taxon>Pleosporales</taxon>
        <taxon>Massarineae</taxon>
        <taxon>Didymosphaeriaceae</taxon>
        <taxon>Didymosphaeria</taxon>
    </lineage>
</organism>
<dbReference type="GeneID" id="80906718"/>
<name>A0A9W8XU34_9PLEO</name>
<reference evidence="3" key="1">
    <citation type="submission" date="2022-10" db="EMBL/GenBank/DDBJ databases">
        <title>Tapping the CABI collections for fungal endophytes: first genome assemblies for Collariella, Neodidymelliopsis, Ascochyta clinopodiicola, Didymella pomorum, Didymosphaeria variabile, Neocosmospora piperis and Neocucurbitaria cava.</title>
        <authorList>
            <person name="Hill R."/>
        </authorList>
    </citation>
    <scope>NUCLEOTIDE SEQUENCE</scope>
    <source>
        <strain evidence="3">IMI 356815</strain>
    </source>
</reference>
<evidence type="ECO:0000256" key="1">
    <source>
        <dbReference type="SAM" id="MobiDB-lite"/>
    </source>
</evidence>
<evidence type="ECO:0000313" key="4">
    <source>
        <dbReference type="Proteomes" id="UP001140513"/>
    </source>
</evidence>
<feature type="domain" description="Lipocalin-like" evidence="2">
    <location>
        <begin position="57"/>
        <end position="174"/>
    </location>
</feature>
<dbReference type="Proteomes" id="UP001140513">
    <property type="component" value="Unassembled WGS sequence"/>
</dbReference>
<protein>
    <recommendedName>
        <fullName evidence="2">Lipocalin-like domain-containing protein</fullName>
    </recommendedName>
</protein>
<feature type="compositionally biased region" description="Polar residues" evidence="1">
    <location>
        <begin position="1"/>
        <end position="28"/>
    </location>
</feature>
<dbReference type="Pfam" id="PF13924">
    <property type="entry name" value="Lipocalin_5"/>
    <property type="match status" value="1"/>
</dbReference>
<dbReference type="EMBL" id="JAPEUX010000002">
    <property type="protein sequence ID" value="KAJ4358604.1"/>
    <property type="molecule type" value="Genomic_DNA"/>
</dbReference>
<sequence>MKRPNTSATPRYQPNENDAQIRSQSTKGSPVMKSHHILTTTLLGLSSAASTPNRMPGVYRMSSLSTYINGTLDNPEIWGPNPIGTLVFTQDYVIVQNSDPRLPLFPPGHFFTQVGTPEQNAAIVAGTVAHSGTYKVSEDGVFANITFIGSTIPNYVGTTVGNDVFTFVLREDGSGMRELLRLTPGFNISVEWEKVECI</sequence>
<gene>
    <name evidence="3" type="ORF">N0V89_003188</name>
</gene>
<evidence type="ECO:0000259" key="2">
    <source>
        <dbReference type="Pfam" id="PF13924"/>
    </source>
</evidence>
<accession>A0A9W8XU34</accession>
<dbReference type="InterPro" id="IPR024311">
    <property type="entry name" value="Lipocalin-like"/>
</dbReference>
<comment type="caution">
    <text evidence="3">The sequence shown here is derived from an EMBL/GenBank/DDBJ whole genome shotgun (WGS) entry which is preliminary data.</text>
</comment>
<evidence type="ECO:0000313" key="3">
    <source>
        <dbReference type="EMBL" id="KAJ4358604.1"/>
    </source>
</evidence>
<keyword evidence="4" id="KW-1185">Reference proteome</keyword>
<dbReference type="AlphaFoldDB" id="A0A9W8XU34"/>